<organism evidence="3 4">
    <name type="scientific">Kitasatospora xanthocidica</name>
    <dbReference type="NCBI Taxonomy" id="83382"/>
    <lineage>
        <taxon>Bacteria</taxon>
        <taxon>Bacillati</taxon>
        <taxon>Actinomycetota</taxon>
        <taxon>Actinomycetes</taxon>
        <taxon>Kitasatosporales</taxon>
        <taxon>Streptomycetaceae</taxon>
        <taxon>Kitasatospora</taxon>
    </lineage>
</organism>
<dbReference type="GO" id="GO:0007165">
    <property type="term" value="P:signal transduction"/>
    <property type="evidence" value="ECO:0007669"/>
    <property type="project" value="InterPro"/>
</dbReference>
<dbReference type="InterPro" id="IPR047603">
    <property type="entry name" value="FxsC_N"/>
</dbReference>
<dbReference type="EMBL" id="QVIG01000001">
    <property type="protein sequence ID" value="RGD60962.1"/>
    <property type="molecule type" value="Genomic_DNA"/>
</dbReference>
<dbReference type="InterPro" id="IPR035897">
    <property type="entry name" value="Toll_tir_struct_dom_sf"/>
</dbReference>
<dbReference type="AlphaFoldDB" id="A0A372ZZS5"/>
<name>A0A372ZZS5_9ACTN</name>
<dbReference type="NCBIfam" id="TIGR04276">
    <property type="entry name" value="FxsC_Cterm"/>
    <property type="match status" value="1"/>
</dbReference>
<sequence>MPTGPGEARVTDRGWDEDDARPYFFLSYAHTPKAGARGASDPNHWVRQLYRDLCEAVLQLTTVPDGVAVGFMDESMHQGELWAERLSDELATCRVFVPLYSPRYFNSVPCGQEWHAFTRRPVYPANLDSERTSGIVPVLWAPMSRYRLPNVASELQFNHTSFGPEYATEGLYALMKLSYFRSSYELAVHRLAARIVQVAEETVIPVGRRLEFNTLPSAFNVTAPTKQLRISVLSYHQNELPTDRSPDYYGERRTDWHPYRPVGSPIAQHAARLARQLGFQPTVHEFDDEVESIIDGNAEAPGLLLLDRWALRDPRRRELVRRFDRSDATWVSILEPFNGDDPECAERSDELGDLSDDALRITRRASRPSFLGATGPTGLHTLEDFDDALPRAAMKAKYAFEGRTRAEPEEPPPPRPSLRDAFRRPGGGYGSDGAPADPFGDEQGDDPADSRSNGNGRTQHRSRNNGNDPHREHAPYRDDGDEPDDGMAPLGGRGPR</sequence>
<protein>
    <submittedName>
        <fullName evidence="3">TIR domain-containing protein</fullName>
    </submittedName>
</protein>
<dbReference type="Gene3D" id="3.40.50.10140">
    <property type="entry name" value="Toll/interleukin-1 receptor homology (TIR) domain"/>
    <property type="match status" value="1"/>
</dbReference>
<gene>
    <name evidence="3" type="ORF">DR950_27195</name>
</gene>
<dbReference type="Pfam" id="PF13676">
    <property type="entry name" value="TIR_2"/>
    <property type="match status" value="1"/>
</dbReference>
<feature type="compositionally biased region" description="Basic and acidic residues" evidence="1">
    <location>
        <begin position="468"/>
        <end position="478"/>
    </location>
</feature>
<keyword evidence="4" id="KW-1185">Reference proteome</keyword>
<evidence type="ECO:0000259" key="2">
    <source>
        <dbReference type="Pfam" id="PF13676"/>
    </source>
</evidence>
<evidence type="ECO:0000256" key="1">
    <source>
        <dbReference type="SAM" id="MobiDB-lite"/>
    </source>
</evidence>
<accession>A0A372ZZS5</accession>
<evidence type="ECO:0000313" key="4">
    <source>
        <dbReference type="Proteomes" id="UP000263377"/>
    </source>
</evidence>
<dbReference type="Proteomes" id="UP000263377">
    <property type="component" value="Unassembled WGS sequence"/>
</dbReference>
<dbReference type="SUPFAM" id="SSF52200">
    <property type="entry name" value="Toll/Interleukin receptor TIR domain"/>
    <property type="match status" value="1"/>
</dbReference>
<evidence type="ECO:0000313" key="3">
    <source>
        <dbReference type="EMBL" id="RGD60962.1"/>
    </source>
</evidence>
<proteinExistence type="predicted"/>
<reference evidence="3 4" key="1">
    <citation type="submission" date="2018-08" db="EMBL/GenBank/DDBJ databases">
        <title>Diversity &amp; Physiological Properties of Lignin-Decomposing Actinobacteria from Soil.</title>
        <authorList>
            <person name="Roh S.G."/>
            <person name="Kim S.B."/>
        </authorList>
    </citation>
    <scope>NUCLEOTIDE SEQUENCE [LARGE SCALE GENOMIC DNA]</scope>
    <source>
        <strain evidence="3 4">MMS17-GH009</strain>
    </source>
</reference>
<dbReference type="NCBIfam" id="NF040588">
    <property type="entry name" value="FxsC_Nterm"/>
    <property type="match status" value="1"/>
</dbReference>
<dbReference type="InterPro" id="IPR000157">
    <property type="entry name" value="TIR_dom"/>
</dbReference>
<feature type="domain" description="TIR" evidence="2">
    <location>
        <begin position="24"/>
        <end position="141"/>
    </location>
</feature>
<comment type="caution">
    <text evidence="3">The sequence shown here is derived from an EMBL/GenBank/DDBJ whole genome shotgun (WGS) entry which is preliminary data.</text>
</comment>
<feature type="region of interest" description="Disordered" evidence="1">
    <location>
        <begin position="401"/>
        <end position="496"/>
    </location>
</feature>
<dbReference type="InterPro" id="IPR026367">
    <property type="entry name" value="FxsC_C"/>
</dbReference>